<evidence type="ECO:0008006" key="4">
    <source>
        <dbReference type="Google" id="ProtNLM"/>
    </source>
</evidence>
<comment type="caution">
    <text evidence="2">The sequence shown here is derived from an EMBL/GenBank/DDBJ whole genome shotgun (WGS) entry which is preliminary data.</text>
</comment>
<reference evidence="2 3" key="1">
    <citation type="submission" date="2024-10" db="EMBL/GenBank/DDBJ databases">
        <title>The Natural Products Discovery Center: Release of the First 8490 Sequenced Strains for Exploring Actinobacteria Biosynthetic Diversity.</title>
        <authorList>
            <person name="Kalkreuter E."/>
            <person name="Kautsar S.A."/>
            <person name="Yang D."/>
            <person name="Bader C.D."/>
            <person name="Teijaro C.N."/>
            <person name="Fluegel L."/>
            <person name="Davis C.M."/>
            <person name="Simpson J.R."/>
            <person name="Lauterbach L."/>
            <person name="Steele A.D."/>
            <person name="Gui C."/>
            <person name="Meng S."/>
            <person name="Li G."/>
            <person name="Viehrig K."/>
            <person name="Ye F."/>
            <person name="Su P."/>
            <person name="Kiefer A.F."/>
            <person name="Nichols A."/>
            <person name="Cepeda A.J."/>
            <person name="Yan W."/>
            <person name="Fan B."/>
            <person name="Jiang Y."/>
            <person name="Adhikari A."/>
            <person name="Zheng C.-J."/>
            <person name="Schuster L."/>
            <person name="Cowan T.M."/>
            <person name="Smanski M.J."/>
            <person name="Chevrette M.G."/>
            <person name="De Carvalho L.P.S."/>
            <person name="Shen B."/>
        </authorList>
    </citation>
    <scope>NUCLEOTIDE SEQUENCE [LARGE SCALE GENOMIC DNA]</scope>
    <source>
        <strain evidence="2 3">NPDC012605</strain>
    </source>
</reference>
<feature type="region of interest" description="Disordered" evidence="1">
    <location>
        <begin position="18"/>
        <end position="44"/>
    </location>
</feature>
<evidence type="ECO:0000313" key="2">
    <source>
        <dbReference type="EMBL" id="MFF5921774.1"/>
    </source>
</evidence>
<accession>A0ABW6XW86</accession>
<sequence>MVAFSLAAGLLLGCGAEKSPTTGSTGSPASVSPSATSTATPTADRTAELRETALTAAEAAGETPTGVGISDVVHDGASATFFWETSRRRLCLAEVGTSGGYNHRRCADPSGVAPKAGAHLAPVFGPGTASEGWMVVLLAEPGSRMTSARFGGKDVEWTFVRNLAPEMKGRGVYYVALAELPVGELEMTVEVDGRRKAERLTFS</sequence>
<protein>
    <recommendedName>
        <fullName evidence="4">Lipoprotein</fullName>
    </recommendedName>
</protein>
<keyword evidence="3" id="KW-1185">Reference proteome</keyword>
<organism evidence="2 3">
    <name type="scientific">Streptomyces flavochromogenes</name>
    <dbReference type="NCBI Taxonomy" id="68199"/>
    <lineage>
        <taxon>Bacteria</taxon>
        <taxon>Bacillati</taxon>
        <taxon>Actinomycetota</taxon>
        <taxon>Actinomycetes</taxon>
        <taxon>Kitasatosporales</taxon>
        <taxon>Streptomycetaceae</taxon>
        <taxon>Streptomyces</taxon>
    </lineage>
</organism>
<name>A0ABW6XW86_9ACTN</name>
<dbReference type="Proteomes" id="UP001602370">
    <property type="component" value="Unassembled WGS sequence"/>
</dbReference>
<evidence type="ECO:0000313" key="3">
    <source>
        <dbReference type="Proteomes" id="UP001602370"/>
    </source>
</evidence>
<gene>
    <name evidence="2" type="ORF">ACFY8C_26000</name>
</gene>
<dbReference type="RefSeq" id="WP_388309124.1">
    <property type="nucleotide sequence ID" value="NZ_JBIBDZ010000008.1"/>
</dbReference>
<dbReference type="EMBL" id="JBIBDZ010000008">
    <property type="protein sequence ID" value="MFF5921774.1"/>
    <property type="molecule type" value="Genomic_DNA"/>
</dbReference>
<proteinExistence type="predicted"/>
<feature type="compositionally biased region" description="Low complexity" evidence="1">
    <location>
        <begin position="18"/>
        <end position="43"/>
    </location>
</feature>
<evidence type="ECO:0000256" key="1">
    <source>
        <dbReference type="SAM" id="MobiDB-lite"/>
    </source>
</evidence>